<dbReference type="EMBL" id="CAJVPQ010016211">
    <property type="protein sequence ID" value="CAG8745039.1"/>
    <property type="molecule type" value="Genomic_DNA"/>
</dbReference>
<evidence type="ECO:0000313" key="1">
    <source>
        <dbReference type="EMBL" id="CAG8745039.1"/>
    </source>
</evidence>
<gene>
    <name evidence="1" type="ORF">FCALED_LOCUS15900</name>
</gene>
<organism evidence="1 2">
    <name type="scientific">Funneliformis caledonium</name>
    <dbReference type="NCBI Taxonomy" id="1117310"/>
    <lineage>
        <taxon>Eukaryota</taxon>
        <taxon>Fungi</taxon>
        <taxon>Fungi incertae sedis</taxon>
        <taxon>Mucoromycota</taxon>
        <taxon>Glomeromycotina</taxon>
        <taxon>Glomeromycetes</taxon>
        <taxon>Glomerales</taxon>
        <taxon>Glomeraceae</taxon>
        <taxon>Funneliformis</taxon>
    </lineage>
</organism>
<dbReference type="Proteomes" id="UP000789570">
    <property type="component" value="Unassembled WGS sequence"/>
</dbReference>
<reference evidence="1" key="1">
    <citation type="submission" date="2021-06" db="EMBL/GenBank/DDBJ databases">
        <authorList>
            <person name="Kallberg Y."/>
            <person name="Tangrot J."/>
            <person name="Rosling A."/>
        </authorList>
    </citation>
    <scope>NUCLEOTIDE SEQUENCE</scope>
    <source>
        <strain evidence="1">UK204</strain>
    </source>
</reference>
<accession>A0A9N9IQZ6</accession>
<dbReference type="AlphaFoldDB" id="A0A9N9IQZ6"/>
<proteinExistence type="predicted"/>
<dbReference type="OrthoDB" id="2444257at2759"/>
<evidence type="ECO:0000313" key="2">
    <source>
        <dbReference type="Proteomes" id="UP000789570"/>
    </source>
</evidence>
<protein>
    <submittedName>
        <fullName evidence="1">488_t:CDS:1</fullName>
    </submittedName>
</protein>
<keyword evidence="2" id="KW-1185">Reference proteome</keyword>
<comment type="caution">
    <text evidence="1">The sequence shown here is derived from an EMBL/GenBank/DDBJ whole genome shotgun (WGS) entry which is preliminary data.</text>
</comment>
<name>A0A9N9IQZ6_9GLOM</name>
<sequence>MEHQERLEAMINEQKGQIAKIISRLENLDTLTEVEVKDGKGKGKNKGKKSEEFYQDTIKKLAHELFHEHQQMLRHRDILFDQLWNEKLCSSLLNANHVKKGYYVRRLKERSESVRKVHEDLYMPSNPDDPSSDTYITLIIKSIFTFEKERTQKNDIWTQSVLEVIFDENYLSTKIDSDIVESWTENLIDVEAGSENNDYSPNSEALTH</sequence>
<feature type="non-terminal residue" evidence="1">
    <location>
        <position position="208"/>
    </location>
</feature>